<evidence type="ECO:0000313" key="2">
    <source>
        <dbReference type="EMBL" id="SIS44577.1"/>
    </source>
</evidence>
<dbReference type="OrthoDB" id="4964691at2"/>
<evidence type="ECO:0000256" key="1">
    <source>
        <dbReference type="SAM" id="Phobius"/>
    </source>
</evidence>
<organism evidence="2 3">
    <name type="scientific">Corynebacterium appendicis CIP 107643</name>
    <dbReference type="NCBI Taxonomy" id="1161099"/>
    <lineage>
        <taxon>Bacteria</taxon>
        <taxon>Bacillati</taxon>
        <taxon>Actinomycetota</taxon>
        <taxon>Actinomycetes</taxon>
        <taxon>Mycobacteriales</taxon>
        <taxon>Corynebacteriaceae</taxon>
        <taxon>Corynebacterium</taxon>
    </lineage>
</organism>
<feature type="transmembrane region" description="Helical" evidence="1">
    <location>
        <begin position="176"/>
        <end position="195"/>
    </location>
</feature>
<protein>
    <recommendedName>
        <fullName evidence="4">DUF1345 domain-containing protein</fullName>
    </recommendedName>
</protein>
<gene>
    <name evidence="2" type="ORF">SAMN05444817_1044</name>
</gene>
<name>A0A1N7J5Q3_9CORY</name>
<dbReference type="STRING" id="1161099.SAMN05444817_1044"/>
<accession>A0A1N7J5Q3</accession>
<keyword evidence="1" id="KW-0812">Transmembrane</keyword>
<dbReference type="AlphaFoldDB" id="A0A1N7J5Q3"/>
<feature type="transmembrane region" description="Helical" evidence="1">
    <location>
        <begin position="207"/>
        <end position="229"/>
    </location>
</feature>
<dbReference type="Proteomes" id="UP000186292">
    <property type="component" value="Unassembled WGS sequence"/>
</dbReference>
<dbReference type="InterPro" id="IPR009781">
    <property type="entry name" value="DUF1345"/>
</dbReference>
<dbReference type="Pfam" id="PF07077">
    <property type="entry name" value="DUF1345"/>
    <property type="match status" value="1"/>
</dbReference>
<feature type="transmembrane region" description="Helical" evidence="1">
    <location>
        <begin position="93"/>
        <end position="112"/>
    </location>
</feature>
<evidence type="ECO:0000313" key="3">
    <source>
        <dbReference type="Proteomes" id="UP000186292"/>
    </source>
</evidence>
<sequence>MHSELTRYGISTVAAAVLALLAIVFFLRDVLAEGRGLALIVFYLVYWVLYVAFFCGWTTLHLSRRQPEELADYALAEQRPGQKRWVRWMGIKGAANLASIGAFAAISAAIVLSRIEFFREDWRWLVLAGAAVVGSWIFMVMAFAAEFLELDYAARAGEREPLFRFGYSDTPLFEDYVTLAFMNSVMGAALPATPTNRLAWRKLRSNTGFAFTFNTMILAMVISVLSASLSAG</sequence>
<keyword evidence="3" id="KW-1185">Reference proteome</keyword>
<keyword evidence="1" id="KW-1133">Transmembrane helix</keyword>
<feature type="transmembrane region" description="Helical" evidence="1">
    <location>
        <begin position="124"/>
        <end position="145"/>
    </location>
</feature>
<reference evidence="3" key="1">
    <citation type="submission" date="2017-01" db="EMBL/GenBank/DDBJ databases">
        <authorList>
            <person name="Varghese N."/>
            <person name="Submissions S."/>
        </authorList>
    </citation>
    <scope>NUCLEOTIDE SEQUENCE [LARGE SCALE GENOMIC DNA]</scope>
    <source>
        <strain evidence="3">DSM 44531</strain>
    </source>
</reference>
<feature type="transmembrane region" description="Helical" evidence="1">
    <location>
        <begin position="39"/>
        <end position="60"/>
    </location>
</feature>
<keyword evidence="1" id="KW-0472">Membrane</keyword>
<dbReference type="EMBL" id="FTOF01000004">
    <property type="protein sequence ID" value="SIS44577.1"/>
    <property type="molecule type" value="Genomic_DNA"/>
</dbReference>
<evidence type="ECO:0008006" key="4">
    <source>
        <dbReference type="Google" id="ProtNLM"/>
    </source>
</evidence>
<proteinExistence type="predicted"/>
<feature type="transmembrane region" description="Helical" evidence="1">
    <location>
        <begin position="6"/>
        <end position="27"/>
    </location>
</feature>
<dbReference type="RefSeq" id="WP_084560538.1">
    <property type="nucleotide sequence ID" value="NZ_CP046976.1"/>
</dbReference>